<evidence type="ECO:0000313" key="2">
    <source>
        <dbReference type="EMBL" id="SEK34682.1"/>
    </source>
</evidence>
<dbReference type="EMBL" id="FNZR01000001">
    <property type="protein sequence ID" value="SEK34682.1"/>
    <property type="molecule type" value="Genomic_DNA"/>
</dbReference>
<organism evidence="2 3">
    <name type="scientific">Parapedobacter koreensis</name>
    <dbReference type="NCBI Taxonomy" id="332977"/>
    <lineage>
        <taxon>Bacteria</taxon>
        <taxon>Pseudomonadati</taxon>
        <taxon>Bacteroidota</taxon>
        <taxon>Sphingobacteriia</taxon>
        <taxon>Sphingobacteriales</taxon>
        <taxon>Sphingobacteriaceae</taxon>
        <taxon>Parapedobacter</taxon>
    </lineage>
</organism>
<dbReference type="InterPro" id="IPR010281">
    <property type="entry name" value="DUF885"/>
</dbReference>
<proteinExistence type="predicted"/>
<accession>A0A1H7GCX6</accession>
<dbReference type="Pfam" id="PF05960">
    <property type="entry name" value="DUF885"/>
    <property type="match status" value="1"/>
</dbReference>
<dbReference type="PANTHER" id="PTHR33361">
    <property type="entry name" value="GLR0591 PROTEIN"/>
    <property type="match status" value="1"/>
</dbReference>
<dbReference type="STRING" id="332977.SAMN05421740_101616"/>
<gene>
    <name evidence="2" type="ORF">SAMN05421740_101616</name>
</gene>
<name>A0A1H7GCX6_9SPHI</name>
<dbReference type="OrthoDB" id="9760040at2"/>
<protein>
    <submittedName>
        <fullName evidence="2">Uncharacterized conserved protein, DUF885 familyt</fullName>
    </submittedName>
</protein>
<sequence length="593" mass="67814">MKYRLLSCFFVALLASTFPFVALSQQGDQLSSLYEQATEVSGLVTQYGQDERAIEYFYGPMAASFGRGGGATVHSPDQLARLEALNKEYLSKLQALDFNAFSIYGQVDYILLKRKIERSQEALAAEKSNYGKIIQRIPFADSIYAFEQFRRRGTAVDGEAIASSLHGALQQLQQAQAALDGENTIDGELADYAVGVVQDLKVRLKNAFDFYNGYDPLFTWWVPEPYKALDTAMQAYAKRIGSKSDAKPFDDGSNIGGKPIGREAFAKALLDDMIPYTPEELLKLADKEFAWCEAELLKASREMGFGDDWKAAQEKVKNSYVAPGKQPELIIKLYKDANDFIKANDLVTMPPLSEETWGMIMMTPEQQLVSPFFLGGRNILIAYPTNTMSHDRKLMSMRGNNPYFSRGTVQHELIPGHHLQYFMNSRYKPYRAEAFRTPFWTEGWTLYWELLLYDLGFAKTPEERIGMLFWRMHRCARITFSIKYHLGEWTPQQCVDYLVDRVGHEPSTAHGEVKRSFEGNYGPLYQLAYLTGGLQMWSLKKELVDSGKMTFKQFHDRVIKENYLPIEMLRATLTDQRLSRDFKSSWKFYDVNN</sequence>
<evidence type="ECO:0000256" key="1">
    <source>
        <dbReference type="SAM" id="SignalP"/>
    </source>
</evidence>
<evidence type="ECO:0000313" key="3">
    <source>
        <dbReference type="Proteomes" id="UP000198916"/>
    </source>
</evidence>
<dbReference type="AlphaFoldDB" id="A0A1H7GCX6"/>
<dbReference type="PANTHER" id="PTHR33361:SF2">
    <property type="entry name" value="DUF885 DOMAIN-CONTAINING PROTEIN"/>
    <property type="match status" value="1"/>
</dbReference>
<dbReference type="RefSeq" id="WP_090602639.1">
    <property type="nucleotide sequence ID" value="NZ_FNZR01000001.1"/>
</dbReference>
<reference evidence="3" key="1">
    <citation type="submission" date="2016-10" db="EMBL/GenBank/DDBJ databases">
        <authorList>
            <person name="Varghese N."/>
            <person name="Submissions S."/>
        </authorList>
    </citation>
    <scope>NUCLEOTIDE SEQUENCE [LARGE SCALE GENOMIC DNA]</scope>
    <source>
        <strain evidence="3">Jip14</strain>
    </source>
</reference>
<keyword evidence="1" id="KW-0732">Signal</keyword>
<dbReference type="Proteomes" id="UP000198916">
    <property type="component" value="Unassembled WGS sequence"/>
</dbReference>
<feature type="signal peptide" evidence="1">
    <location>
        <begin position="1"/>
        <end position="24"/>
    </location>
</feature>
<keyword evidence="3" id="KW-1185">Reference proteome</keyword>
<feature type="chain" id="PRO_5011599360" evidence="1">
    <location>
        <begin position="25"/>
        <end position="593"/>
    </location>
</feature>